<dbReference type="InterPro" id="IPR000182">
    <property type="entry name" value="GNAT_dom"/>
</dbReference>
<dbReference type="STRING" id="273677.BW34_02735"/>
<dbReference type="InterPro" id="IPR016181">
    <property type="entry name" value="Acyl_CoA_acyltransferase"/>
</dbReference>
<keyword evidence="2" id="KW-0012">Acyltransferase</keyword>
<dbReference type="GO" id="GO:0016747">
    <property type="term" value="F:acyltransferase activity, transferring groups other than amino-acyl groups"/>
    <property type="evidence" value="ECO:0007669"/>
    <property type="project" value="InterPro"/>
</dbReference>
<evidence type="ECO:0000313" key="4">
    <source>
        <dbReference type="EMBL" id="TDL45011.1"/>
    </source>
</evidence>
<reference evidence="4 5" key="1">
    <citation type="submission" date="2019-03" db="EMBL/GenBank/DDBJ databases">
        <title>Genome Sequencing and Assembly of Various Microbes Isolated from Partially Reclaimed Soil and Acid Mine Drainage (AMD) Site.</title>
        <authorList>
            <person name="Steinbock B."/>
            <person name="Bechtold R."/>
            <person name="Sevigny J.L."/>
            <person name="Thomas D."/>
            <person name="Cuthill L.R."/>
            <person name="Aveiro Johannsen E.J."/>
            <person name="Thomas K."/>
            <person name="Ghosh A."/>
        </authorList>
    </citation>
    <scope>NUCLEOTIDE SEQUENCE [LARGE SCALE GENOMIC DNA]</scope>
    <source>
        <strain evidence="4 5">F-B2</strain>
    </source>
</reference>
<keyword evidence="1 4" id="KW-0808">Transferase</keyword>
<proteinExistence type="predicted"/>
<accession>A0A4R5YKE0</accession>
<dbReference type="PANTHER" id="PTHR43877:SF5">
    <property type="entry name" value="BLL8307 PROTEIN"/>
    <property type="match status" value="1"/>
</dbReference>
<evidence type="ECO:0000313" key="5">
    <source>
        <dbReference type="Proteomes" id="UP000295633"/>
    </source>
</evidence>
<dbReference type="PROSITE" id="PS51186">
    <property type="entry name" value="GNAT"/>
    <property type="match status" value="1"/>
</dbReference>
<dbReference type="AlphaFoldDB" id="A0A4R5YKE0"/>
<gene>
    <name evidence="4" type="ORF">E2R54_00530</name>
</gene>
<evidence type="ECO:0000259" key="3">
    <source>
        <dbReference type="PROSITE" id="PS51186"/>
    </source>
</evidence>
<dbReference type="Proteomes" id="UP000295633">
    <property type="component" value="Unassembled WGS sequence"/>
</dbReference>
<dbReference type="PANTHER" id="PTHR43877">
    <property type="entry name" value="AMINOALKYLPHOSPHONATE N-ACETYLTRANSFERASE-RELATED-RELATED"/>
    <property type="match status" value="1"/>
</dbReference>
<protein>
    <submittedName>
        <fullName evidence="4">N-acetyltransferase</fullName>
    </submittedName>
</protein>
<dbReference type="CDD" id="cd04301">
    <property type="entry name" value="NAT_SF"/>
    <property type="match status" value="1"/>
</dbReference>
<organism evidence="4 5">
    <name type="scientific">Microbacterium oleivorans</name>
    <dbReference type="NCBI Taxonomy" id="273677"/>
    <lineage>
        <taxon>Bacteria</taxon>
        <taxon>Bacillati</taxon>
        <taxon>Actinomycetota</taxon>
        <taxon>Actinomycetes</taxon>
        <taxon>Micrococcales</taxon>
        <taxon>Microbacteriaceae</taxon>
        <taxon>Microbacterium</taxon>
    </lineage>
</organism>
<dbReference type="EMBL" id="SMZX01000001">
    <property type="protein sequence ID" value="TDL45011.1"/>
    <property type="molecule type" value="Genomic_DNA"/>
</dbReference>
<evidence type="ECO:0000256" key="2">
    <source>
        <dbReference type="ARBA" id="ARBA00023315"/>
    </source>
</evidence>
<evidence type="ECO:0000256" key="1">
    <source>
        <dbReference type="ARBA" id="ARBA00022679"/>
    </source>
</evidence>
<dbReference type="RefSeq" id="WP_133398292.1">
    <property type="nucleotide sequence ID" value="NZ_SMZX01000001.1"/>
</dbReference>
<dbReference type="SUPFAM" id="SSF55729">
    <property type="entry name" value="Acyl-CoA N-acyltransferases (Nat)"/>
    <property type="match status" value="1"/>
</dbReference>
<name>A0A4R5YKE0_9MICO</name>
<comment type="caution">
    <text evidence="4">The sequence shown here is derived from an EMBL/GenBank/DDBJ whole genome shotgun (WGS) entry which is preliminary data.</text>
</comment>
<feature type="domain" description="N-acetyltransferase" evidence="3">
    <location>
        <begin position="9"/>
        <end position="157"/>
    </location>
</feature>
<sequence>MPASGDLDIRVDDLTGEATVALVRQHLAGMHELSPAESVHALDVSALRDPAVTVWSAWRRNDLAGIGALSRLSDTDGELKSMRVTADHLGTGVGRAILRHILADARAQGVTRVWLETGSDAGFLAARTLYASEGFTECEPFGSYRPDPASTFMTRPL</sequence>
<dbReference type="Pfam" id="PF00583">
    <property type="entry name" value="Acetyltransf_1"/>
    <property type="match status" value="1"/>
</dbReference>
<dbReference type="InterPro" id="IPR050832">
    <property type="entry name" value="Bact_Acetyltransf"/>
</dbReference>
<dbReference type="Gene3D" id="3.40.630.30">
    <property type="match status" value="1"/>
</dbReference>